<keyword evidence="1" id="KW-0479">Metal-binding</keyword>
<accession>A0A5C5Z347</accession>
<dbReference type="GO" id="GO:0009245">
    <property type="term" value="P:lipid A biosynthetic process"/>
    <property type="evidence" value="ECO:0007669"/>
    <property type="project" value="TreeGrafter"/>
</dbReference>
<feature type="domain" description="Calcineurin-like phosphoesterase" evidence="3">
    <location>
        <begin position="2"/>
        <end position="234"/>
    </location>
</feature>
<dbReference type="InterPro" id="IPR029052">
    <property type="entry name" value="Metallo-depent_PP-like"/>
</dbReference>
<keyword evidence="5" id="KW-1185">Reference proteome</keyword>
<dbReference type="AlphaFoldDB" id="A0A5C5Z347"/>
<evidence type="ECO:0000256" key="1">
    <source>
        <dbReference type="ARBA" id="ARBA00022723"/>
    </source>
</evidence>
<dbReference type="SUPFAM" id="SSF56300">
    <property type="entry name" value="Metallo-dependent phosphatases"/>
    <property type="match status" value="1"/>
</dbReference>
<dbReference type="GO" id="GO:0008758">
    <property type="term" value="F:UDP-2,3-diacylglucosamine hydrolase activity"/>
    <property type="evidence" value="ECO:0007669"/>
    <property type="project" value="TreeGrafter"/>
</dbReference>
<keyword evidence="2" id="KW-0378">Hydrolase</keyword>
<dbReference type="PANTHER" id="PTHR31302:SF31">
    <property type="entry name" value="PHOSPHODIESTERASE YAEI"/>
    <property type="match status" value="1"/>
</dbReference>
<dbReference type="InterPro" id="IPR004843">
    <property type="entry name" value="Calcineurin-like_PHP"/>
</dbReference>
<dbReference type="InterPro" id="IPR051158">
    <property type="entry name" value="Metallophosphoesterase_sf"/>
</dbReference>
<dbReference type="RefSeq" id="WP_146397864.1">
    <property type="nucleotide sequence ID" value="NZ_SJPJ01000001.1"/>
</dbReference>
<gene>
    <name evidence="4" type="ORF">CA13_32110</name>
</gene>
<evidence type="ECO:0000256" key="2">
    <source>
        <dbReference type="ARBA" id="ARBA00022801"/>
    </source>
</evidence>
<dbReference type="OrthoDB" id="9780884at2"/>
<organism evidence="4 5">
    <name type="scientific">Novipirellula herctigrandis</name>
    <dbReference type="NCBI Taxonomy" id="2527986"/>
    <lineage>
        <taxon>Bacteria</taxon>
        <taxon>Pseudomonadati</taxon>
        <taxon>Planctomycetota</taxon>
        <taxon>Planctomycetia</taxon>
        <taxon>Pirellulales</taxon>
        <taxon>Pirellulaceae</taxon>
        <taxon>Novipirellula</taxon>
    </lineage>
</organism>
<evidence type="ECO:0000259" key="3">
    <source>
        <dbReference type="Pfam" id="PF00149"/>
    </source>
</evidence>
<dbReference type="Gene3D" id="3.60.21.10">
    <property type="match status" value="1"/>
</dbReference>
<dbReference type="PANTHER" id="PTHR31302">
    <property type="entry name" value="TRANSMEMBRANE PROTEIN WITH METALLOPHOSPHOESTERASE DOMAIN-RELATED"/>
    <property type="match status" value="1"/>
</dbReference>
<evidence type="ECO:0000313" key="4">
    <source>
        <dbReference type="EMBL" id="TWT81758.1"/>
    </source>
</evidence>
<dbReference type="EMBL" id="SJPJ01000001">
    <property type="protein sequence ID" value="TWT81758.1"/>
    <property type="molecule type" value="Genomic_DNA"/>
</dbReference>
<dbReference type="Proteomes" id="UP000315010">
    <property type="component" value="Unassembled WGS sequence"/>
</dbReference>
<comment type="caution">
    <text evidence="4">The sequence shown here is derived from an EMBL/GenBank/DDBJ whole genome shotgun (WGS) entry which is preliminary data.</text>
</comment>
<name>A0A5C5Z347_9BACT</name>
<sequence>MQLVWTTDPHFDHVDADEFDRWFADVASRSPDGIIITGDLSEGDDVFVQLRRLASSFTIPIYFVLGNHDFYKSSIGKTRQRAVSLTRDQTHLHYLTDIGPIQLSEGVYLVGEDGWGDATIGNYEASPIRLGDFEQIDDFRMATSNQRKSLLQQQGADSAERLRTKLLSVPQNAKEVLIATHIPPFAEACWYEGRTTDEYWAPFFVCGSIGQMLMDACLARPECNWTVLCGHTHHDGVAKLAENLTVYTGAAQYGHPAIEAIIEVEPNRAALVR</sequence>
<proteinExistence type="predicted"/>
<dbReference type="GO" id="GO:0046872">
    <property type="term" value="F:metal ion binding"/>
    <property type="evidence" value="ECO:0007669"/>
    <property type="project" value="UniProtKB-KW"/>
</dbReference>
<reference evidence="4 5" key="1">
    <citation type="submission" date="2019-02" db="EMBL/GenBank/DDBJ databases">
        <title>Deep-cultivation of Planctomycetes and their phenomic and genomic characterization uncovers novel biology.</title>
        <authorList>
            <person name="Wiegand S."/>
            <person name="Jogler M."/>
            <person name="Boedeker C."/>
            <person name="Pinto D."/>
            <person name="Vollmers J."/>
            <person name="Rivas-Marin E."/>
            <person name="Kohn T."/>
            <person name="Peeters S.H."/>
            <person name="Heuer A."/>
            <person name="Rast P."/>
            <person name="Oberbeckmann S."/>
            <person name="Bunk B."/>
            <person name="Jeske O."/>
            <person name="Meyerdierks A."/>
            <person name="Storesund J.E."/>
            <person name="Kallscheuer N."/>
            <person name="Luecker S."/>
            <person name="Lage O.M."/>
            <person name="Pohl T."/>
            <person name="Merkel B.J."/>
            <person name="Hornburger P."/>
            <person name="Mueller R.-W."/>
            <person name="Bruemmer F."/>
            <person name="Labrenz M."/>
            <person name="Spormann A.M."/>
            <person name="Op Den Camp H."/>
            <person name="Overmann J."/>
            <person name="Amann R."/>
            <person name="Jetten M.S.M."/>
            <person name="Mascher T."/>
            <person name="Medema M.H."/>
            <person name="Devos D.P."/>
            <person name="Kaster A.-K."/>
            <person name="Ovreas L."/>
            <person name="Rohde M."/>
            <person name="Galperin M.Y."/>
            <person name="Jogler C."/>
        </authorList>
    </citation>
    <scope>NUCLEOTIDE SEQUENCE [LARGE SCALE GENOMIC DNA]</scope>
    <source>
        <strain evidence="4 5">CA13</strain>
    </source>
</reference>
<protein>
    <submittedName>
        <fullName evidence="4">Calcineurin-like phosphoesterase</fullName>
    </submittedName>
</protein>
<dbReference type="GO" id="GO:0016020">
    <property type="term" value="C:membrane"/>
    <property type="evidence" value="ECO:0007669"/>
    <property type="project" value="GOC"/>
</dbReference>
<evidence type="ECO:0000313" key="5">
    <source>
        <dbReference type="Proteomes" id="UP000315010"/>
    </source>
</evidence>
<dbReference type="Pfam" id="PF00149">
    <property type="entry name" value="Metallophos"/>
    <property type="match status" value="1"/>
</dbReference>